<dbReference type="InterPro" id="IPR001007">
    <property type="entry name" value="VWF_dom"/>
</dbReference>
<sequence>MYLQHQWHQQQLRLQRQYHQPHQFHQQLTAPTTSVSPTSVSPTTTQTTTVPSTTSRTTAPSTTAQTSTARSTTAPTTTAPSRTAQTTTVPSTTSRTTAPSTTAPTTTAPTTTAPTTTRPTPTAPTTMARSTTAPTTMAPSTTAPTTTAPTPTAPTTTAPSTTAPTTTAPSKSAPTTTAPTTTATSTTASTTTVPSTTAPTTTAPTPTAPTTTLPSTTSTTTAPPSTTAITTTTQLTTTPTTTAPPTTTPITTTPTTTAPTTTAPSTTSTTTAPSTTAPITTTPTTTAPTTTARSTTAPMTTLPSTTAPTTTAPSTSAPTTTAPTTPTITVPSTTAPTTTAPSTSAITTTEPTSTSPTRTAPTTTAPSTTAPTTTAPSTTAPTTAPSTTSTTKAPSTTAPTTTVPSTTAQATTAPSTTAPTTTVQLSTALTTKAPTKTAPTITAQTTAPTTTAQATTVRTTIASSTSASLSKETPTTTASSQTSTISTTTVKECRITLSTYEEITHAAPASDVIGFIEKDDIFENFPTSKMEEFRLGDIVPPGIMVHIGCHNCTCEYGELTWSSPDEGCECEYEAGNWTECSQECNDDYTEQVRNLTLVDKKRQYYCEEFAKETNACPYNPCPVSTTTWQPWETTCLTERECDVGIRKRRREQCDELDPGASLDTLPCIKSNRCYNDSVCVYPFVYWNESASDCNVTCIDYRLGTCKSSDDFFRGCRCPMGLVELNGDCVEPEQCPCYSCSGEEVLYGESYTNIKQCINCYCENTGQYNCSLMEHCCEYSSWSQWSECDAPCENGYRKRSSLCTYNGTIQCNQSTAANVDGSWGNWAQWSTCNKNCTGGFRTRSRLCNDPFPMCNGKQCEGEGTQVENCNTNVNCCEVEEWLEWNPCSHACVSDPNTKSVRNRTRSYVLASDEPYCSETLHDTEECHVDPCNRTCDTTLWSKWTSCNVTCGKGTKTRYRTIISPENTDCKGFSTNETDECHAGDCPCLEPNTIWSNITSCGDYCKYDDKLVCEQTNLYEGCVCAGDYYMDSNGNCVPKENCTRCIVDGKYREDGEEWIPQNDTCMTCYCVNGQQHCIRECEIPTCTEDEELVYPELNTCCPYCEKKIPTCSLKSETKKLYSGLCVTVNPVNVTYCSGTCGLSQSQSLLMQGQSNSESDYINSDCKCCSGTGKTVTVMVDCNGNITTGSYFHFESCSCNTCASIENEEFNSPPAKKRRRRR</sequence>
<dbReference type="Gene3D" id="2.10.70.10">
    <property type="entry name" value="Complement Module, domain 1"/>
    <property type="match status" value="1"/>
</dbReference>
<dbReference type="PROSITE" id="PS50184">
    <property type="entry name" value="VWFC_2"/>
    <property type="match status" value="1"/>
</dbReference>
<organism evidence="4 5">
    <name type="scientific">Tegillarca granosa</name>
    <name type="common">Malaysian cockle</name>
    <name type="synonym">Anadara granosa</name>
    <dbReference type="NCBI Taxonomy" id="220873"/>
    <lineage>
        <taxon>Eukaryota</taxon>
        <taxon>Metazoa</taxon>
        <taxon>Spiralia</taxon>
        <taxon>Lophotrochozoa</taxon>
        <taxon>Mollusca</taxon>
        <taxon>Bivalvia</taxon>
        <taxon>Autobranchia</taxon>
        <taxon>Pteriomorphia</taxon>
        <taxon>Arcoida</taxon>
        <taxon>Arcoidea</taxon>
        <taxon>Arcidae</taxon>
        <taxon>Tegillarca</taxon>
    </lineage>
</organism>
<feature type="region of interest" description="Disordered" evidence="2">
    <location>
        <begin position="18"/>
        <end position="484"/>
    </location>
</feature>
<dbReference type="Gene3D" id="2.20.100.10">
    <property type="entry name" value="Thrombospondin type-1 (TSP1) repeat"/>
    <property type="match status" value="4"/>
</dbReference>
<dbReference type="PANTHER" id="PTHR24216">
    <property type="entry name" value="PAXILLIN-RELATED"/>
    <property type="match status" value="1"/>
</dbReference>
<keyword evidence="1" id="KW-0732">Signal</keyword>
<feature type="domain" description="VWFC" evidence="3">
    <location>
        <begin position="1041"/>
        <end position="1103"/>
    </location>
</feature>
<keyword evidence="5" id="KW-1185">Reference proteome</keyword>
<dbReference type="InterPro" id="IPR036383">
    <property type="entry name" value="TSP1_rpt_sf"/>
</dbReference>
<evidence type="ECO:0000313" key="4">
    <source>
        <dbReference type="EMBL" id="KAJ8314025.1"/>
    </source>
</evidence>
<evidence type="ECO:0000313" key="5">
    <source>
        <dbReference type="Proteomes" id="UP001217089"/>
    </source>
</evidence>
<dbReference type="SMART" id="SM00209">
    <property type="entry name" value="TSP1"/>
    <property type="match status" value="6"/>
</dbReference>
<dbReference type="EMBL" id="JARBDR010000342">
    <property type="protein sequence ID" value="KAJ8314025.1"/>
    <property type="molecule type" value="Genomic_DNA"/>
</dbReference>
<dbReference type="InterPro" id="IPR000884">
    <property type="entry name" value="TSP1_rpt"/>
</dbReference>
<dbReference type="Gene3D" id="2.10.25.10">
    <property type="entry name" value="Laminin"/>
    <property type="match status" value="1"/>
</dbReference>
<dbReference type="Pfam" id="PF00090">
    <property type="entry name" value="TSP_1"/>
    <property type="match status" value="4"/>
</dbReference>
<comment type="caution">
    <text evidence="4">The sequence shown here is derived from an EMBL/GenBank/DDBJ whole genome shotgun (WGS) entry which is preliminary data.</text>
</comment>
<gene>
    <name evidence="4" type="ORF">KUTeg_008586</name>
</gene>
<dbReference type="PROSITE" id="PS01208">
    <property type="entry name" value="VWFC_1"/>
    <property type="match status" value="1"/>
</dbReference>
<dbReference type="PROSITE" id="PS50092">
    <property type="entry name" value="TSP1"/>
    <property type="match status" value="4"/>
</dbReference>
<evidence type="ECO:0000256" key="2">
    <source>
        <dbReference type="SAM" id="MobiDB-lite"/>
    </source>
</evidence>
<name>A0ABQ9FEE3_TEGGR</name>
<dbReference type="SUPFAM" id="SSF57567">
    <property type="entry name" value="Serine protease inhibitors"/>
    <property type="match status" value="1"/>
</dbReference>
<dbReference type="PANTHER" id="PTHR24216:SF65">
    <property type="entry name" value="PAXILLIN-LIKE PROTEIN 1"/>
    <property type="match status" value="1"/>
</dbReference>
<reference evidence="4 5" key="1">
    <citation type="submission" date="2022-12" db="EMBL/GenBank/DDBJ databases">
        <title>Chromosome-level genome of Tegillarca granosa.</title>
        <authorList>
            <person name="Kim J."/>
        </authorList>
    </citation>
    <scope>NUCLEOTIDE SEQUENCE [LARGE SCALE GENOMIC DNA]</scope>
    <source>
        <strain evidence="4">Teg-2019</strain>
        <tissue evidence="4">Adductor muscle</tissue>
    </source>
</reference>
<proteinExistence type="predicted"/>
<evidence type="ECO:0000256" key="1">
    <source>
        <dbReference type="ARBA" id="ARBA00022729"/>
    </source>
</evidence>
<evidence type="ECO:0000259" key="3">
    <source>
        <dbReference type="PROSITE" id="PS50184"/>
    </source>
</evidence>
<accession>A0ABQ9FEE3</accession>
<dbReference type="InterPro" id="IPR036084">
    <property type="entry name" value="Ser_inhib-like_sf"/>
</dbReference>
<protein>
    <recommendedName>
        <fullName evidence="3">VWFC domain-containing protein</fullName>
    </recommendedName>
</protein>
<dbReference type="SUPFAM" id="SSF82895">
    <property type="entry name" value="TSP-1 type 1 repeat"/>
    <property type="match status" value="3"/>
</dbReference>
<dbReference type="Proteomes" id="UP001217089">
    <property type="component" value="Unassembled WGS sequence"/>
</dbReference>